<dbReference type="AlphaFoldDB" id="A0A9N8V4T3"/>
<feature type="region of interest" description="Disordered" evidence="1">
    <location>
        <begin position="67"/>
        <end position="86"/>
    </location>
</feature>
<reference evidence="2" key="1">
    <citation type="submission" date="2021-06" db="EMBL/GenBank/DDBJ databases">
        <authorList>
            <person name="Kallberg Y."/>
            <person name="Tangrot J."/>
            <person name="Rosling A."/>
        </authorList>
    </citation>
    <scope>NUCLEOTIDE SEQUENCE</scope>
    <source>
        <strain evidence="2">UK204</strain>
    </source>
</reference>
<dbReference type="EMBL" id="CAJVPQ010000020">
    <property type="protein sequence ID" value="CAG8437517.1"/>
    <property type="molecule type" value="Genomic_DNA"/>
</dbReference>
<protein>
    <submittedName>
        <fullName evidence="2">16976_t:CDS:1</fullName>
    </submittedName>
</protein>
<dbReference type="OrthoDB" id="2403806at2759"/>
<dbReference type="Proteomes" id="UP000789570">
    <property type="component" value="Unassembled WGS sequence"/>
</dbReference>
<sequence length="432" mass="50378">MFTIEALRRPTEPRFFKSFTIGLGKPNIVVSHSRVRPNFPGFTICPNEPNTTRYLNDPETDITTFLKKRTPQETTPPNETTPPLPATNDYSFEITCEFRNVYGPGILTGALEDLRTEETIPCDLFLRKGLGCYQFRPQLEETSDDDKNDPSFVYENYVIFKIRNMTQASLVPYFALFFDRYFHKGDDFKFISRLPPDQPKLQQQKAIVYNWNSIDITKTNFFEYSIAILQAYSTPYLGQLGLPPDVNLLKFEVEKVLLPDMNVDGEIVFIVKPKQPYQIRYEAEFYNSHPINIVANFGGFYGAVIGFFGFLFGSPRLSPWGVFQRYCFRCWPCRRSFKRHLAARYVSSAGIPLGEYVEERPEGSTLERRVQILETLLKEYYIDSYYLDTLRETKIRYQLQKERYHRLEGLAESELLVTDDDSEQLNEIKIDQ</sequence>
<comment type="caution">
    <text evidence="2">The sequence shown here is derived from an EMBL/GenBank/DDBJ whole genome shotgun (WGS) entry which is preliminary data.</text>
</comment>
<evidence type="ECO:0000313" key="3">
    <source>
        <dbReference type="Proteomes" id="UP000789570"/>
    </source>
</evidence>
<accession>A0A9N8V4T3</accession>
<keyword evidence="3" id="KW-1185">Reference proteome</keyword>
<organism evidence="2 3">
    <name type="scientific">Funneliformis caledonium</name>
    <dbReference type="NCBI Taxonomy" id="1117310"/>
    <lineage>
        <taxon>Eukaryota</taxon>
        <taxon>Fungi</taxon>
        <taxon>Fungi incertae sedis</taxon>
        <taxon>Mucoromycota</taxon>
        <taxon>Glomeromycotina</taxon>
        <taxon>Glomeromycetes</taxon>
        <taxon>Glomerales</taxon>
        <taxon>Glomeraceae</taxon>
        <taxon>Funneliformis</taxon>
    </lineage>
</organism>
<evidence type="ECO:0000313" key="2">
    <source>
        <dbReference type="EMBL" id="CAG8437517.1"/>
    </source>
</evidence>
<proteinExistence type="predicted"/>
<evidence type="ECO:0000256" key="1">
    <source>
        <dbReference type="SAM" id="MobiDB-lite"/>
    </source>
</evidence>
<gene>
    <name evidence="2" type="ORF">FCALED_LOCUS248</name>
</gene>
<name>A0A9N8V4T3_9GLOM</name>